<name>A0A344AIS0_9MONI</name>
<proteinExistence type="predicted"/>
<reference evidence="1" key="1">
    <citation type="journal article" date="2018" name="Mitochondrial DNA Part B Resour">
        <title>Complete chloroplast genome of the tree fern Alsophila podophylla (Cyatheaceae).</title>
        <authorList>
            <person name="Liu S."/>
            <person name="Ping J."/>
            <person name="Wang Z."/>
            <person name="Wang T."/>
            <person name="Su Y."/>
        </authorList>
    </citation>
    <scope>NUCLEOTIDE SEQUENCE</scope>
</reference>
<dbReference type="AlphaFoldDB" id="A0A344AIS0"/>
<dbReference type="RefSeq" id="YP_009502383.1">
    <property type="nucleotide sequence ID" value="NC_038150.1"/>
</dbReference>
<dbReference type="EMBL" id="MG262389">
    <property type="protein sequence ID" value="AWV63411.1"/>
    <property type="molecule type" value="Genomic_DNA"/>
</dbReference>
<dbReference type="EMBL" id="MG262389">
    <property type="protein sequence ID" value="AWV63434.1"/>
    <property type="molecule type" value="Genomic_DNA"/>
</dbReference>
<accession>A0A344AIS0</accession>
<gene>
    <name evidence="1" type="primary">orf42</name>
</gene>
<keyword evidence="1" id="KW-0150">Chloroplast</keyword>
<sequence>MRLFARASSILFPRDPNEVAPGEPPTPTIAHVRSVMDLTNNPSYPALHDSSYLSQ</sequence>
<evidence type="ECO:0000313" key="1">
    <source>
        <dbReference type="EMBL" id="AWV63411.1"/>
    </source>
</evidence>
<protein>
    <submittedName>
        <fullName evidence="1">Orf42</fullName>
    </submittedName>
</protein>
<dbReference type="RefSeq" id="YP_009502361.1">
    <property type="nucleotide sequence ID" value="NC_038150.1"/>
</dbReference>
<keyword evidence="1" id="KW-0934">Plastid</keyword>
<dbReference type="GeneID" id="37508080"/>
<dbReference type="GeneID" id="37508047"/>
<organism evidence="1">
    <name type="scientific">Gymnosphaera podophylla</name>
    <dbReference type="NCBI Taxonomy" id="204585"/>
    <lineage>
        <taxon>Eukaryota</taxon>
        <taxon>Viridiplantae</taxon>
        <taxon>Streptophyta</taxon>
        <taxon>Embryophyta</taxon>
        <taxon>Tracheophyta</taxon>
        <taxon>Polypodiopsida</taxon>
        <taxon>Polypodiidae</taxon>
        <taxon>Cyatheales</taxon>
        <taxon>Cyatheaceae</taxon>
        <taxon>Gymnosphaera</taxon>
    </lineage>
</organism>
<geneLocation type="chloroplast" evidence="1"/>